<keyword evidence="4" id="KW-1185">Reference proteome</keyword>
<reference evidence="3" key="1">
    <citation type="submission" date="2022-12" db="EMBL/GenBank/DDBJ databases">
        <title>Polyphasic identification of a Novel Hot-Spring Cyanobacterium Ocullathermofonsia sinensis gen nov. sp. nov. and Genomic Insights on its Adaptations to the Thermal Habitat.</title>
        <authorList>
            <person name="Daroch M."/>
            <person name="Tang J."/>
            <person name="Jiang Y."/>
        </authorList>
    </citation>
    <scope>NUCLEOTIDE SEQUENCE</scope>
    <source>
        <strain evidence="3">PKUAC-SCTA174</strain>
    </source>
</reference>
<evidence type="ECO:0000313" key="3">
    <source>
        <dbReference type="EMBL" id="WAL62484.1"/>
    </source>
</evidence>
<dbReference type="Proteomes" id="UP001163152">
    <property type="component" value="Chromosome"/>
</dbReference>
<dbReference type="RefSeq" id="WP_268612824.1">
    <property type="nucleotide sequence ID" value="NZ_CP113797.1"/>
</dbReference>
<proteinExistence type="predicted"/>
<evidence type="ECO:0000259" key="2">
    <source>
        <dbReference type="Pfam" id="PF19493"/>
    </source>
</evidence>
<evidence type="ECO:0000256" key="1">
    <source>
        <dbReference type="SAM" id="MobiDB-lite"/>
    </source>
</evidence>
<protein>
    <submittedName>
        <fullName evidence="3">CU044_2847 family protein</fullName>
    </submittedName>
</protein>
<dbReference type="EMBL" id="CP113797">
    <property type="protein sequence ID" value="WAL62484.1"/>
    <property type="molecule type" value="Genomic_DNA"/>
</dbReference>
<feature type="compositionally biased region" description="Pro residues" evidence="1">
    <location>
        <begin position="142"/>
        <end position="154"/>
    </location>
</feature>
<sequence length="167" mass="18122">MSKKLQPVQIDEDTIIYIEANDDVEVSSVMVEGEEQTRGGQKGWMDKPAAQVAQNFQAIESTIRAYTKYTLNAFRDAALANVEKVTLEFGVNLSGEGGVPYIATGTVDCNLSITVECAFPERAKPAQPTAHAAVQSAVAQRPPTPQGQPMPRQPHPQELPNGFRSPQ</sequence>
<dbReference type="Pfam" id="PF19493">
    <property type="entry name" value="Trypco1"/>
    <property type="match status" value="1"/>
</dbReference>
<accession>A0A9E8ZFL3</accession>
<organism evidence="3 4">
    <name type="scientific">Thermocoleostomius sinensis A174</name>
    <dbReference type="NCBI Taxonomy" id="2016057"/>
    <lineage>
        <taxon>Bacteria</taxon>
        <taxon>Bacillati</taxon>
        <taxon>Cyanobacteriota</taxon>
        <taxon>Cyanophyceae</taxon>
        <taxon>Oculatellales</taxon>
        <taxon>Oculatellaceae</taxon>
        <taxon>Thermocoleostomius</taxon>
    </lineage>
</organism>
<name>A0A9E8ZFL3_9CYAN</name>
<feature type="domain" description="Trypsin-co-occurring" evidence="2">
    <location>
        <begin position="9"/>
        <end position="118"/>
    </location>
</feature>
<feature type="region of interest" description="Disordered" evidence="1">
    <location>
        <begin position="124"/>
        <end position="167"/>
    </location>
</feature>
<dbReference type="NCBIfam" id="NF041216">
    <property type="entry name" value="CU044_2847_fam"/>
    <property type="match status" value="1"/>
</dbReference>
<dbReference type="AlphaFoldDB" id="A0A9E8ZFL3"/>
<gene>
    <name evidence="3" type="ORF">OXH18_10975</name>
</gene>
<evidence type="ECO:0000313" key="4">
    <source>
        <dbReference type="Proteomes" id="UP001163152"/>
    </source>
</evidence>
<dbReference type="InterPro" id="IPR045794">
    <property type="entry name" value="Trypco1"/>
</dbReference>
<dbReference type="KEGG" id="tsin:OXH18_10975"/>